<dbReference type="InterPro" id="IPR033803">
    <property type="entry name" value="CBD-like_Golvesin-Xly"/>
</dbReference>
<proteinExistence type="predicted"/>
<evidence type="ECO:0000313" key="8">
    <source>
        <dbReference type="EMBL" id="QGA27093.1"/>
    </source>
</evidence>
<keyword evidence="5" id="KW-0411">Iron-sulfur</keyword>
<sequence>MKKLLIICFMVLSISSHSMAGNKTVEVDICIYGGSSAGIIAGYTATKLGKKALVIEPRNYIGGLTTGGLGATDIGNKFAITGLARDFYRRIGAEYNKFEQWTFEPHVANKVFNDYIAATNLEIQKNYLLEEVIKQGNKITEIVVRKNDHSNEVLRIKAKMFIDCTYEGDLMAKAGVSYAIGREAIDQYGESQNGIQLQEVHQFPDGIDPYKIPGKPESGLLWGISNEKLAPHGSGDKKIQAYNFRLTLTQDKNNQIPFSKPDNYNPEHFELLLRQIEKEKWTTIFSNLDIVNLPNGEKEYRHTGGFLIKYMPNGKTDFNNFGAFSTDMIGENYDYPDGDYKTREAIWKKHEDYTKSLLYFLSHDPRVPTHIRAEMKSWGFCKDEFPETNGFSNQLYVREARRMIGRKVMTQKHCEGDELIDDPIGMAAYQMDSHNIQRLVVNGMVKNEGDVQKPVPAPYPISYQAITPKIEECSNLLVPVCMSSSHIAFGSIRMEPVFMVLAQSAATAATQAINNKQNIQDIDVNQLINKLKTDPLADGSKAEVLIDNLDKENVTVNGNWNLIRGGYVRDKYVSDRQDKNASVSFKANITESSKYRIYFYIADDKELADQFTFDIFDGKSNQKVTINKSDIKRIGLTSGEWVDLGEYQINKNVKSQVKVKAEQQTGRVIADAVIWKKVK</sequence>
<keyword evidence="9" id="KW-1185">Reference proteome</keyword>
<evidence type="ECO:0000256" key="4">
    <source>
        <dbReference type="ARBA" id="ARBA00023004"/>
    </source>
</evidence>
<dbReference type="PANTHER" id="PTHR43498">
    <property type="entry name" value="FERREDOXIN:COB-COM HETERODISULFIDE REDUCTASE SUBUNIT A"/>
    <property type="match status" value="1"/>
</dbReference>
<dbReference type="EMBL" id="CP045652">
    <property type="protein sequence ID" value="QGA27093.1"/>
    <property type="molecule type" value="Genomic_DNA"/>
</dbReference>
<dbReference type="Pfam" id="PF25275">
    <property type="entry name" value="Golvesin_C"/>
    <property type="match status" value="1"/>
</dbReference>
<evidence type="ECO:0000256" key="2">
    <source>
        <dbReference type="ARBA" id="ARBA00022723"/>
    </source>
</evidence>
<keyword evidence="4" id="KW-0408">Iron</keyword>
<evidence type="ECO:0000256" key="3">
    <source>
        <dbReference type="ARBA" id="ARBA00023002"/>
    </source>
</evidence>
<reference evidence="8 9" key="1">
    <citation type="submission" date="2019-10" db="EMBL/GenBank/DDBJ databases">
        <authorList>
            <person name="Dong K."/>
        </authorList>
    </citation>
    <scope>NUCLEOTIDE SEQUENCE [LARGE SCALE GENOMIC DNA]</scope>
    <source>
        <strain evidence="9">dk4302</strain>
    </source>
</reference>
<protein>
    <submittedName>
        <fullName evidence="8">FAD-dependent oxidoreductase</fullName>
    </submittedName>
</protein>
<organism evidence="8 9">
    <name type="scientific">Sphingobacterium zhuxiongii</name>
    <dbReference type="NCBI Taxonomy" id="2662364"/>
    <lineage>
        <taxon>Bacteria</taxon>
        <taxon>Pseudomonadati</taxon>
        <taxon>Bacteroidota</taxon>
        <taxon>Sphingobacteriia</taxon>
        <taxon>Sphingobacteriales</taxon>
        <taxon>Sphingobacteriaceae</taxon>
        <taxon>Sphingobacterium</taxon>
    </lineage>
</organism>
<evidence type="ECO:0000259" key="7">
    <source>
        <dbReference type="Pfam" id="PF25275"/>
    </source>
</evidence>
<dbReference type="GO" id="GO:0051539">
    <property type="term" value="F:4 iron, 4 sulfur cluster binding"/>
    <property type="evidence" value="ECO:0007669"/>
    <property type="project" value="UniProtKB-KW"/>
</dbReference>
<evidence type="ECO:0000256" key="5">
    <source>
        <dbReference type="ARBA" id="ARBA00023014"/>
    </source>
</evidence>
<dbReference type="Gene3D" id="3.50.50.60">
    <property type="entry name" value="FAD/NAD(P)-binding domain"/>
    <property type="match status" value="1"/>
</dbReference>
<feature type="chain" id="PRO_5025036786" evidence="6">
    <location>
        <begin position="21"/>
        <end position="679"/>
    </location>
</feature>
<dbReference type="KEGG" id="sphe:GFH32_12525"/>
<evidence type="ECO:0000313" key="9">
    <source>
        <dbReference type="Proteomes" id="UP000326921"/>
    </source>
</evidence>
<keyword evidence="6" id="KW-0732">Signal</keyword>
<keyword evidence="2" id="KW-0479">Metal-binding</keyword>
<feature type="signal peptide" evidence="6">
    <location>
        <begin position="1"/>
        <end position="20"/>
    </location>
</feature>
<dbReference type="GO" id="GO:0016491">
    <property type="term" value="F:oxidoreductase activity"/>
    <property type="evidence" value="ECO:0007669"/>
    <property type="project" value="UniProtKB-KW"/>
</dbReference>
<dbReference type="AlphaFoldDB" id="A0A5Q0QC00"/>
<gene>
    <name evidence="8" type="ORF">GFH32_12525</name>
</gene>
<dbReference type="Pfam" id="PF12831">
    <property type="entry name" value="FAD_oxidored"/>
    <property type="match status" value="1"/>
</dbReference>
<dbReference type="PANTHER" id="PTHR43498:SF1">
    <property type="entry name" value="COB--COM HETERODISULFIDE REDUCTASE IRON-SULFUR SUBUNIT A"/>
    <property type="match status" value="1"/>
</dbReference>
<evidence type="ECO:0000256" key="6">
    <source>
        <dbReference type="SAM" id="SignalP"/>
    </source>
</evidence>
<dbReference type="InterPro" id="IPR036188">
    <property type="entry name" value="FAD/NAD-bd_sf"/>
</dbReference>
<keyword evidence="1" id="KW-0004">4Fe-4S</keyword>
<keyword evidence="3" id="KW-0560">Oxidoreductase</keyword>
<dbReference type="InterPro" id="IPR039650">
    <property type="entry name" value="HdrA-like"/>
</dbReference>
<dbReference type="SUPFAM" id="SSF51905">
    <property type="entry name" value="FAD/NAD(P)-binding domain"/>
    <property type="match status" value="1"/>
</dbReference>
<dbReference type="RefSeq" id="WP_153511935.1">
    <property type="nucleotide sequence ID" value="NZ_CP045652.1"/>
</dbReference>
<accession>A0A5Q0QC00</accession>
<name>A0A5Q0QC00_9SPHI</name>
<dbReference type="GO" id="GO:0046872">
    <property type="term" value="F:metal ion binding"/>
    <property type="evidence" value="ECO:0007669"/>
    <property type="project" value="UniProtKB-KW"/>
</dbReference>
<feature type="domain" description="Golvesin/Xly CBD-like" evidence="7">
    <location>
        <begin position="544"/>
        <end position="673"/>
    </location>
</feature>
<dbReference type="Proteomes" id="UP000326921">
    <property type="component" value="Chromosome"/>
</dbReference>
<evidence type="ECO:0000256" key="1">
    <source>
        <dbReference type="ARBA" id="ARBA00022485"/>
    </source>
</evidence>